<dbReference type="InParanoid" id="A0A672K9A6"/>
<sequence length="107" mass="12137">MQRTSRLKRELQLLSAEPPPGASCWQTEARLDELQAQIVGGADTPHEGGSSEFKYNKPLYLEKAKELTAEHAIQKNKTLVFATLEILSIHEQLVTLQRERKPRICII</sequence>
<evidence type="ECO:0000313" key="2">
    <source>
        <dbReference type="Proteomes" id="UP000472262"/>
    </source>
</evidence>
<dbReference type="Gene3D" id="3.10.110.10">
    <property type="entry name" value="Ubiquitin Conjugating Enzyme"/>
    <property type="match status" value="1"/>
</dbReference>
<dbReference type="SUPFAM" id="SSF54495">
    <property type="entry name" value="UBC-like"/>
    <property type="match status" value="1"/>
</dbReference>
<protein>
    <submittedName>
        <fullName evidence="1">Uncharacterized protein</fullName>
    </submittedName>
</protein>
<evidence type="ECO:0000313" key="1">
    <source>
        <dbReference type="Ensembl" id="ENSSGRP00000005626.1"/>
    </source>
</evidence>
<dbReference type="InterPro" id="IPR016135">
    <property type="entry name" value="UBQ-conjugating_enzyme/RWD"/>
</dbReference>
<dbReference type="Ensembl" id="ENSSGRT00000006095.1">
    <property type="protein sequence ID" value="ENSSGRP00000005626.1"/>
    <property type="gene ID" value="ENSSGRG00000003682.1"/>
</dbReference>
<organism evidence="1 2">
    <name type="scientific">Sinocyclocheilus grahami</name>
    <name type="common">Dianchi golden-line fish</name>
    <name type="synonym">Barbus grahami</name>
    <dbReference type="NCBI Taxonomy" id="75366"/>
    <lineage>
        <taxon>Eukaryota</taxon>
        <taxon>Metazoa</taxon>
        <taxon>Chordata</taxon>
        <taxon>Craniata</taxon>
        <taxon>Vertebrata</taxon>
        <taxon>Euteleostomi</taxon>
        <taxon>Actinopterygii</taxon>
        <taxon>Neopterygii</taxon>
        <taxon>Teleostei</taxon>
        <taxon>Ostariophysi</taxon>
        <taxon>Cypriniformes</taxon>
        <taxon>Cyprinidae</taxon>
        <taxon>Cyprininae</taxon>
        <taxon>Sinocyclocheilus</taxon>
    </lineage>
</organism>
<name>A0A672K9A6_SINGR</name>
<reference evidence="1" key="1">
    <citation type="submission" date="2025-08" db="UniProtKB">
        <authorList>
            <consortium name="Ensembl"/>
        </authorList>
    </citation>
    <scope>IDENTIFICATION</scope>
</reference>
<dbReference type="AlphaFoldDB" id="A0A672K9A6"/>
<reference evidence="1" key="2">
    <citation type="submission" date="2025-09" db="UniProtKB">
        <authorList>
            <consortium name="Ensembl"/>
        </authorList>
    </citation>
    <scope>IDENTIFICATION</scope>
</reference>
<proteinExistence type="predicted"/>
<accession>A0A672K9A6</accession>
<dbReference type="Proteomes" id="UP000472262">
    <property type="component" value="Unassembled WGS sequence"/>
</dbReference>
<keyword evidence="2" id="KW-1185">Reference proteome</keyword>